<proteinExistence type="predicted"/>
<dbReference type="EMBL" id="BK015055">
    <property type="protein sequence ID" value="DAD89167.1"/>
    <property type="molecule type" value="Genomic_DNA"/>
</dbReference>
<protein>
    <submittedName>
        <fullName evidence="1">Putative tail component</fullName>
    </submittedName>
</protein>
<dbReference type="Pfam" id="PF04883">
    <property type="entry name" value="HK97-gp10_like"/>
    <property type="match status" value="1"/>
</dbReference>
<sequence length="116" mass="13080">MMGGVKIVGLEKLQKKLKKNARMEDVKRVIRHNGSQLQAGIQSNADFSKGYQTGATKRSVGLDMKDNGLTAESGPTTEYAEYLEYGTRFMEAQPFIKPAFDKQAEKFKRDMKKLTE</sequence>
<name>A0A8S5N4C8_9CAUD</name>
<organism evidence="1">
    <name type="scientific">Siphoviridae sp. ct5Px37</name>
    <dbReference type="NCBI Taxonomy" id="2826293"/>
    <lineage>
        <taxon>Viruses</taxon>
        <taxon>Duplodnaviria</taxon>
        <taxon>Heunggongvirae</taxon>
        <taxon>Uroviricota</taxon>
        <taxon>Caudoviricetes</taxon>
    </lineage>
</organism>
<reference evidence="1" key="1">
    <citation type="journal article" date="2021" name="Proc. Natl. Acad. Sci. U.S.A.">
        <title>A Catalog of Tens of Thousands of Viruses from Human Metagenomes Reveals Hidden Associations with Chronic Diseases.</title>
        <authorList>
            <person name="Tisza M.J."/>
            <person name="Buck C.B."/>
        </authorList>
    </citation>
    <scope>NUCLEOTIDE SEQUENCE</scope>
    <source>
        <strain evidence="1">Ct5Px37</strain>
    </source>
</reference>
<dbReference type="NCBIfam" id="TIGR01725">
    <property type="entry name" value="phge_HK97_gp10"/>
    <property type="match status" value="1"/>
</dbReference>
<dbReference type="InterPro" id="IPR010064">
    <property type="entry name" value="HK97-gp10_tail"/>
</dbReference>
<accession>A0A8S5N4C8</accession>
<evidence type="ECO:0000313" key="1">
    <source>
        <dbReference type="EMBL" id="DAD89167.1"/>
    </source>
</evidence>